<gene>
    <name evidence="2" type="ordered locus">PputW619_1305</name>
</gene>
<evidence type="ECO:0000313" key="2">
    <source>
        <dbReference type="EMBL" id="ACA71810.1"/>
    </source>
</evidence>
<protein>
    <submittedName>
        <fullName evidence="2">Uncharacterized protein</fullName>
    </submittedName>
</protein>
<dbReference type="KEGG" id="ppw:PputW619_1305"/>
<organism evidence="2">
    <name type="scientific">Pseudomonas putida (strain W619)</name>
    <dbReference type="NCBI Taxonomy" id="390235"/>
    <lineage>
        <taxon>Bacteria</taxon>
        <taxon>Pseudomonadati</taxon>
        <taxon>Pseudomonadota</taxon>
        <taxon>Gammaproteobacteria</taxon>
        <taxon>Pseudomonadales</taxon>
        <taxon>Pseudomonadaceae</taxon>
        <taxon>Pseudomonas</taxon>
    </lineage>
</organism>
<dbReference type="HOGENOM" id="CLU_1239291_0_0_6"/>
<reference evidence="2" key="1">
    <citation type="submission" date="2008-02" db="EMBL/GenBank/DDBJ databases">
        <title>Complete sequence of Psuedomonas putida W619.</title>
        <authorList>
            <consortium name="US DOE Joint Genome Institute"/>
            <person name="Copeland A."/>
            <person name="Lucas S."/>
            <person name="Lapidus A."/>
            <person name="Barry K."/>
            <person name="Detter J.C."/>
            <person name="Glavina del Rio T."/>
            <person name="Dalin E."/>
            <person name="Tice H."/>
            <person name="Pitluck S."/>
            <person name="Chain P."/>
            <person name="Malfatti S."/>
            <person name="Shin M."/>
            <person name="Vergez L."/>
            <person name="Schmutz J."/>
            <person name="Larimer F."/>
            <person name="Land M."/>
            <person name="Hauser L."/>
            <person name="Kyrpides N."/>
            <person name="Kim E."/>
            <person name="Taghavi S."/>
            <person name="Vangronsveld D."/>
            <person name="van der Lelie D."/>
            <person name="Richardson P."/>
        </authorList>
    </citation>
    <scope>NUCLEOTIDE SEQUENCE</scope>
    <source>
        <strain evidence="2">W619</strain>
    </source>
</reference>
<dbReference type="STRING" id="390235.PputW619_1305"/>
<sequence length="223" mass="24471">MLTPDRISLVLKAPEGGSLGQVQPFALLGARVSIGRGLAVIAGTSLGDLQSDIELLEEALAVDKHLALAAPEMANLLKRIDVKVGGLMAVAGHGMTPSEEMWREAEDTLAEIELVLNLSQGRPAAPSHLIDGTPNEEFSEEAEKNAPPLVSAPDFDIDEHVRMAADARRYRWLRNRERIEDPDEDLLVVRGDNWFSAEELDQEIDTALRLEALQQQVVQEQQP</sequence>
<dbReference type="AlphaFoldDB" id="B1J5J8"/>
<name>B1J5J8_PSEPW</name>
<dbReference type="EMBL" id="CP000949">
    <property type="protein sequence ID" value="ACA71810.1"/>
    <property type="molecule type" value="Genomic_DNA"/>
</dbReference>
<evidence type="ECO:0000256" key="1">
    <source>
        <dbReference type="SAM" id="MobiDB-lite"/>
    </source>
</evidence>
<proteinExistence type="predicted"/>
<accession>B1J5J8</accession>
<feature type="region of interest" description="Disordered" evidence="1">
    <location>
        <begin position="125"/>
        <end position="149"/>
    </location>
</feature>